<accession>A0A8S5LQJ9</accession>
<reference evidence="1" key="1">
    <citation type="journal article" date="2021" name="Proc. Natl. Acad. Sci. U.S.A.">
        <title>A Catalog of Tens of Thousands of Viruses from Human Metagenomes Reveals Hidden Associations with Chronic Diseases.</title>
        <authorList>
            <person name="Tisza M.J."/>
            <person name="Buck C.B."/>
        </authorList>
    </citation>
    <scope>NUCLEOTIDE SEQUENCE</scope>
    <source>
        <strain evidence="1">CtOyc4</strain>
    </source>
</reference>
<dbReference type="EMBL" id="BK015894">
    <property type="protein sequence ID" value="DAD72127.1"/>
    <property type="molecule type" value="Genomic_DNA"/>
</dbReference>
<organism evidence="1">
    <name type="scientific">Myoviridae sp. ctOyc4</name>
    <dbReference type="NCBI Taxonomy" id="2827606"/>
    <lineage>
        <taxon>Viruses</taxon>
        <taxon>Duplodnaviria</taxon>
        <taxon>Heunggongvirae</taxon>
        <taxon>Uroviricota</taxon>
        <taxon>Caudoviricetes</taxon>
    </lineage>
</organism>
<name>A0A8S5LQJ9_9CAUD</name>
<protein>
    <submittedName>
        <fullName evidence="1">Uncharacterized protein</fullName>
    </submittedName>
</protein>
<evidence type="ECO:0000313" key="1">
    <source>
        <dbReference type="EMBL" id="DAD72127.1"/>
    </source>
</evidence>
<sequence>MGNGDFVRYIVIFRGSFFSFSYMFPTSPLTGPRCPNRTPRALRFT</sequence>
<proteinExistence type="predicted"/>